<keyword evidence="5 8" id="KW-0822">Tryptophan biosynthesis</keyword>
<dbReference type="NCBIfam" id="NF001377">
    <property type="entry name" value="PRK00278.2-4"/>
    <property type="match status" value="1"/>
</dbReference>
<dbReference type="GO" id="GO:0004425">
    <property type="term" value="F:indole-3-glycerol-phosphate synthase activity"/>
    <property type="evidence" value="ECO:0007669"/>
    <property type="project" value="UniProtKB-EC"/>
</dbReference>
<dbReference type="InterPro" id="IPR045186">
    <property type="entry name" value="Indole-3-glycerol_P_synth"/>
</dbReference>
<evidence type="ECO:0000256" key="3">
    <source>
        <dbReference type="ARBA" id="ARBA00022605"/>
    </source>
</evidence>
<evidence type="ECO:0000256" key="2">
    <source>
        <dbReference type="ARBA" id="ARBA00004696"/>
    </source>
</evidence>
<accession>A0ABV0J484</accession>
<proteinExistence type="inferred from homology"/>
<keyword evidence="7 8" id="KW-0456">Lyase</keyword>
<evidence type="ECO:0000256" key="6">
    <source>
        <dbReference type="ARBA" id="ARBA00023141"/>
    </source>
</evidence>
<keyword evidence="3 8" id="KW-0028">Amino-acid biosynthesis</keyword>
<sequence>MQIRRRSPNPAVAVQELRYQVAVPDAAPRHILEEIVWQKEVEVDQMREKQPLLELQKQVLNVAPALNFVEAIRQSTTQPAVIAEVKKASPSKGVLREDFDPVAIAQAYKAGGATCVSVLTDQKFFQGSFANLAKVRAAIDLPLLCKDFIIYPYQIYLARCHGADAVLLIASILSDKDLQYFVKITNALNMTALIEVHTLEELDRVLALTGVTLVGINNRNLENFSVDLQTTCQLLAARKQQLQERGILVVSESGLHQPADLSLVAEAGVKAVLIGESLVKQSDPAQALRQMLASSAAVPTPEAAV</sequence>
<evidence type="ECO:0000256" key="1">
    <source>
        <dbReference type="ARBA" id="ARBA00001633"/>
    </source>
</evidence>
<dbReference type="Pfam" id="PF00218">
    <property type="entry name" value="IGPS"/>
    <property type="match status" value="1"/>
</dbReference>
<dbReference type="HAMAP" id="MF_00134_B">
    <property type="entry name" value="IGPS_B"/>
    <property type="match status" value="1"/>
</dbReference>
<evidence type="ECO:0000259" key="9">
    <source>
        <dbReference type="Pfam" id="PF00218"/>
    </source>
</evidence>
<dbReference type="Proteomes" id="UP001464891">
    <property type="component" value="Unassembled WGS sequence"/>
</dbReference>
<comment type="similarity">
    <text evidence="8">Belongs to the TrpC family.</text>
</comment>
<dbReference type="PANTHER" id="PTHR22854:SF2">
    <property type="entry name" value="INDOLE-3-GLYCEROL-PHOSPHATE SYNTHASE"/>
    <property type="match status" value="1"/>
</dbReference>
<dbReference type="InterPro" id="IPR011060">
    <property type="entry name" value="RibuloseP-bd_barrel"/>
</dbReference>
<dbReference type="PROSITE" id="PS00614">
    <property type="entry name" value="IGPS"/>
    <property type="match status" value="1"/>
</dbReference>
<dbReference type="Gene3D" id="3.20.20.70">
    <property type="entry name" value="Aldolase class I"/>
    <property type="match status" value="1"/>
</dbReference>
<evidence type="ECO:0000256" key="8">
    <source>
        <dbReference type="HAMAP-Rule" id="MF_00134"/>
    </source>
</evidence>
<evidence type="ECO:0000313" key="10">
    <source>
        <dbReference type="EMBL" id="MEP0816594.1"/>
    </source>
</evidence>
<dbReference type="RefSeq" id="WP_190434053.1">
    <property type="nucleotide sequence ID" value="NZ_JAMPKM010000002.1"/>
</dbReference>
<dbReference type="SUPFAM" id="SSF51366">
    <property type="entry name" value="Ribulose-phoshate binding barrel"/>
    <property type="match status" value="1"/>
</dbReference>
<organism evidence="10 11">
    <name type="scientific">Trichocoleus desertorum GB2-A4</name>
    <dbReference type="NCBI Taxonomy" id="2933944"/>
    <lineage>
        <taxon>Bacteria</taxon>
        <taxon>Bacillati</taxon>
        <taxon>Cyanobacteriota</taxon>
        <taxon>Cyanophyceae</taxon>
        <taxon>Leptolyngbyales</taxon>
        <taxon>Trichocoleusaceae</taxon>
        <taxon>Trichocoleus</taxon>
    </lineage>
</organism>
<dbReference type="CDD" id="cd00331">
    <property type="entry name" value="IGPS"/>
    <property type="match status" value="1"/>
</dbReference>
<name>A0ABV0J484_9CYAN</name>
<gene>
    <name evidence="8 10" type="primary">trpC</name>
    <name evidence="10" type="ORF">NC998_05740</name>
</gene>
<dbReference type="EMBL" id="JAMPKM010000002">
    <property type="protein sequence ID" value="MEP0816594.1"/>
    <property type="molecule type" value="Genomic_DNA"/>
</dbReference>
<dbReference type="EC" id="4.1.1.48" evidence="8"/>
<reference evidence="10 11" key="1">
    <citation type="submission" date="2022-04" db="EMBL/GenBank/DDBJ databases">
        <title>Positive selection, recombination, and allopatry shape intraspecific diversity of widespread and dominant cyanobacteria.</title>
        <authorList>
            <person name="Wei J."/>
            <person name="Shu W."/>
            <person name="Hu C."/>
        </authorList>
    </citation>
    <scope>NUCLEOTIDE SEQUENCE [LARGE SCALE GENOMIC DNA]</scope>
    <source>
        <strain evidence="10 11">GB2-A4</strain>
    </source>
</reference>
<dbReference type="NCBIfam" id="NF001372">
    <property type="entry name" value="PRK00278.1-4"/>
    <property type="match status" value="1"/>
</dbReference>
<keyword evidence="6 8" id="KW-0057">Aromatic amino acid biosynthesis</keyword>
<evidence type="ECO:0000313" key="11">
    <source>
        <dbReference type="Proteomes" id="UP001464891"/>
    </source>
</evidence>
<dbReference type="InterPro" id="IPR001468">
    <property type="entry name" value="Indole-3-GlycerolPSynthase_CS"/>
</dbReference>
<evidence type="ECO:0000256" key="4">
    <source>
        <dbReference type="ARBA" id="ARBA00022793"/>
    </source>
</evidence>
<dbReference type="PANTHER" id="PTHR22854">
    <property type="entry name" value="TRYPTOPHAN BIOSYNTHESIS PROTEIN"/>
    <property type="match status" value="1"/>
</dbReference>
<feature type="domain" description="Indole-3-glycerol phosphate synthase" evidence="9">
    <location>
        <begin position="32"/>
        <end position="290"/>
    </location>
</feature>
<comment type="pathway">
    <text evidence="2 8">Amino-acid biosynthesis; L-tryptophan biosynthesis; L-tryptophan from chorismate: step 4/5.</text>
</comment>
<dbReference type="InterPro" id="IPR013798">
    <property type="entry name" value="Indole-3-glycerol_P_synth_dom"/>
</dbReference>
<evidence type="ECO:0000256" key="5">
    <source>
        <dbReference type="ARBA" id="ARBA00022822"/>
    </source>
</evidence>
<comment type="caution">
    <text evidence="10">The sequence shown here is derived from an EMBL/GenBank/DDBJ whole genome shotgun (WGS) entry which is preliminary data.</text>
</comment>
<evidence type="ECO:0000256" key="7">
    <source>
        <dbReference type="ARBA" id="ARBA00023239"/>
    </source>
</evidence>
<dbReference type="InterPro" id="IPR013785">
    <property type="entry name" value="Aldolase_TIM"/>
</dbReference>
<keyword evidence="11" id="KW-1185">Reference proteome</keyword>
<protein>
    <recommendedName>
        <fullName evidence="8">Indole-3-glycerol phosphate synthase</fullName>
        <shortName evidence="8">IGPS</shortName>
        <ecNumber evidence="8">4.1.1.48</ecNumber>
    </recommendedName>
</protein>
<comment type="catalytic activity">
    <reaction evidence="1 8">
        <text>1-(2-carboxyphenylamino)-1-deoxy-D-ribulose 5-phosphate + H(+) = (1S,2R)-1-C-(indol-3-yl)glycerol 3-phosphate + CO2 + H2O</text>
        <dbReference type="Rhea" id="RHEA:23476"/>
        <dbReference type="ChEBI" id="CHEBI:15377"/>
        <dbReference type="ChEBI" id="CHEBI:15378"/>
        <dbReference type="ChEBI" id="CHEBI:16526"/>
        <dbReference type="ChEBI" id="CHEBI:58613"/>
        <dbReference type="ChEBI" id="CHEBI:58866"/>
        <dbReference type="EC" id="4.1.1.48"/>
    </reaction>
</comment>
<keyword evidence="4 8" id="KW-0210">Decarboxylase</keyword>